<dbReference type="GO" id="GO:0016042">
    <property type="term" value="P:lipid catabolic process"/>
    <property type="evidence" value="ECO:0007669"/>
    <property type="project" value="UniProtKB-UniRule"/>
</dbReference>
<comment type="caution">
    <text evidence="6">The sequence shown here is derived from an EMBL/GenBank/DDBJ whole genome shotgun (WGS) entry which is preliminary data.</text>
</comment>
<evidence type="ECO:0000256" key="3">
    <source>
        <dbReference type="ARBA" id="ARBA00023098"/>
    </source>
</evidence>
<keyword evidence="3 4" id="KW-0443">Lipid metabolism</keyword>
<proteinExistence type="predicted"/>
<evidence type="ECO:0000313" key="6">
    <source>
        <dbReference type="EMBL" id="TDG11035.1"/>
    </source>
</evidence>
<name>A0A4V2ZWU7_9BURK</name>
<dbReference type="InterPro" id="IPR002641">
    <property type="entry name" value="PNPLA_dom"/>
</dbReference>
<dbReference type="Proteomes" id="UP000295606">
    <property type="component" value="Unassembled WGS sequence"/>
</dbReference>
<evidence type="ECO:0000259" key="5">
    <source>
        <dbReference type="PROSITE" id="PS51635"/>
    </source>
</evidence>
<comment type="caution">
    <text evidence="4">Lacks conserved residue(s) required for the propagation of feature annotation.</text>
</comment>
<dbReference type="Gene3D" id="3.40.1090.10">
    <property type="entry name" value="Cytosolic phospholipase A2 catalytic domain"/>
    <property type="match status" value="2"/>
</dbReference>
<keyword evidence="2 4" id="KW-0442">Lipid degradation</keyword>
<dbReference type="InterPro" id="IPR050301">
    <property type="entry name" value="NTE"/>
</dbReference>
<gene>
    <name evidence="6" type="ORF">E1N52_01930</name>
</gene>
<dbReference type="PANTHER" id="PTHR14226:SF78">
    <property type="entry name" value="SLR0060 PROTEIN"/>
    <property type="match status" value="1"/>
</dbReference>
<dbReference type="PROSITE" id="PS51635">
    <property type="entry name" value="PNPLA"/>
    <property type="match status" value="1"/>
</dbReference>
<dbReference type="EMBL" id="SMOD01000001">
    <property type="protein sequence ID" value="TDG11035.1"/>
    <property type="molecule type" value="Genomic_DNA"/>
</dbReference>
<dbReference type="AlphaFoldDB" id="A0A4V2ZWU7"/>
<dbReference type="SUPFAM" id="SSF52151">
    <property type="entry name" value="FabD/lysophospholipase-like"/>
    <property type="match status" value="1"/>
</dbReference>
<dbReference type="RefSeq" id="WP_133179677.1">
    <property type="nucleotide sequence ID" value="NZ_SMOD01000001.1"/>
</dbReference>
<dbReference type="Pfam" id="PF01734">
    <property type="entry name" value="Patatin"/>
    <property type="match status" value="1"/>
</dbReference>
<reference evidence="6 7" key="1">
    <citation type="submission" date="2019-03" db="EMBL/GenBank/DDBJ databases">
        <title>Paraburkholderia sp. isolated from native Mimosa gymnas in Guartela State Park, Brazil.</title>
        <authorList>
            <person name="Paulitsch F."/>
            <person name="Hungria M."/>
            <person name="Delamuta J.R.M."/>
            <person name="Ribeiro R.A."/>
            <person name="Dall'Agnol R."/>
            <person name="Silva J.S.B."/>
        </authorList>
    </citation>
    <scope>NUCLEOTIDE SEQUENCE [LARGE SCALE GENOMIC DNA]</scope>
    <source>
        <strain evidence="6 7">CNPSo 3008</strain>
    </source>
</reference>
<feature type="short sequence motif" description="DGA/G" evidence="4">
    <location>
        <begin position="210"/>
        <end position="212"/>
    </location>
</feature>
<accession>A0A4V2ZWU7</accession>
<feature type="active site" description="Proton acceptor" evidence="4">
    <location>
        <position position="210"/>
    </location>
</feature>
<evidence type="ECO:0000256" key="4">
    <source>
        <dbReference type="PROSITE-ProRule" id="PRU01161"/>
    </source>
</evidence>
<organism evidence="6 7">
    <name type="scientific">Paraburkholderia guartelaensis</name>
    <dbReference type="NCBI Taxonomy" id="2546446"/>
    <lineage>
        <taxon>Bacteria</taxon>
        <taxon>Pseudomonadati</taxon>
        <taxon>Pseudomonadota</taxon>
        <taxon>Betaproteobacteria</taxon>
        <taxon>Burkholderiales</taxon>
        <taxon>Burkholderiaceae</taxon>
        <taxon>Paraburkholderia</taxon>
    </lineage>
</organism>
<keyword evidence="1 4" id="KW-0378">Hydrolase</keyword>
<evidence type="ECO:0000313" key="7">
    <source>
        <dbReference type="Proteomes" id="UP000295606"/>
    </source>
</evidence>
<sequence>MATKRTRSQKSDHDSAAPRPIALALQGGGMHGAFTWGVLDRLLEDKRLAIEGVSATSAGAMNGAVLAYGLLQGGVGGARQALHDFWEAVAESAERHNPLRWVPWLKGSHSFGLDHSPLYAVADIMLRVFSPYQFNPGNVNPLRQVLENQVDFAALRKACPILLYLCATNVETGKIRLFSGEDICADAVLASACVPTLFHAVTIAGEHYWDGGYMGNPAIYPLIYHCQTRDVVIVHINPLVRPGVPVTAADILNRISEISFNSSLMREMRAIAFVTELIQQGKLARDEMKEMLIHSIRSDAAMCALSVSSKYNADWDFLCELRDNGRKEADAWLAQHYADIGQRSSIDIREEFL</sequence>
<evidence type="ECO:0000256" key="1">
    <source>
        <dbReference type="ARBA" id="ARBA00022801"/>
    </source>
</evidence>
<dbReference type="PANTHER" id="PTHR14226">
    <property type="entry name" value="NEUROPATHY TARGET ESTERASE/SWISS CHEESE D.MELANOGASTER"/>
    <property type="match status" value="1"/>
</dbReference>
<evidence type="ECO:0000256" key="2">
    <source>
        <dbReference type="ARBA" id="ARBA00022963"/>
    </source>
</evidence>
<dbReference type="OrthoDB" id="9770965at2"/>
<feature type="active site" description="Nucleophile" evidence="4">
    <location>
        <position position="57"/>
    </location>
</feature>
<dbReference type="GO" id="GO:0016787">
    <property type="term" value="F:hydrolase activity"/>
    <property type="evidence" value="ECO:0007669"/>
    <property type="project" value="UniProtKB-UniRule"/>
</dbReference>
<feature type="domain" description="PNPLA" evidence="5">
    <location>
        <begin position="23"/>
        <end position="223"/>
    </location>
</feature>
<feature type="short sequence motif" description="GXGXXG" evidence="4">
    <location>
        <begin position="27"/>
        <end position="32"/>
    </location>
</feature>
<dbReference type="InterPro" id="IPR016035">
    <property type="entry name" value="Acyl_Trfase/lysoPLipase"/>
</dbReference>
<protein>
    <submittedName>
        <fullName evidence="6">Patatin-like phospholipase family protein</fullName>
    </submittedName>
</protein>